<feature type="chain" id="PRO_5040506726" description="Neuropeptide" evidence="1">
    <location>
        <begin position="20"/>
        <end position="101"/>
    </location>
</feature>
<evidence type="ECO:0000313" key="3">
    <source>
        <dbReference type="Proteomes" id="UP001152798"/>
    </source>
</evidence>
<accession>A0A9P0MKM0</accession>
<name>A0A9P0MKM0_NEZVI</name>
<evidence type="ECO:0000256" key="1">
    <source>
        <dbReference type="SAM" id="SignalP"/>
    </source>
</evidence>
<dbReference type="Proteomes" id="UP001152798">
    <property type="component" value="Chromosome 3"/>
</dbReference>
<keyword evidence="1" id="KW-0732">Signal</keyword>
<proteinExistence type="predicted"/>
<dbReference type="OrthoDB" id="6627337at2759"/>
<feature type="signal peptide" evidence="1">
    <location>
        <begin position="1"/>
        <end position="19"/>
    </location>
</feature>
<sequence length="101" mass="11328">MRTWVILLSIAVLFEAVTSASLPDYEYDTSEEYHEIEHEVATHTHSKVSKTSSTVVKKEVAKHEITFQVPEIVAVTTTTKAPPVTVARFSRRKKSPTNGRT</sequence>
<evidence type="ECO:0008006" key="4">
    <source>
        <dbReference type="Google" id="ProtNLM"/>
    </source>
</evidence>
<keyword evidence="3" id="KW-1185">Reference proteome</keyword>
<reference evidence="2" key="1">
    <citation type="submission" date="2022-01" db="EMBL/GenBank/DDBJ databases">
        <authorList>
            <person name="King R."/>
        </authorList>
    </citation>
    <scope>NUCLEOTIDE SEQUENCE</scope>
</reference>
<protein>
    <recommendedName>
        <fullName evidence="4">Neuropeptide</fullName>
    </recommendedName>
</protein>
<dbReference type="AlphaFoldDB" id="A0A9P0MKM0"/>
<gene>
    <name evidence="2" type="ORF">NEZAVI_LOCUS7163</name>
</gene>
<organism evidence="2 3">
    <name type="scientific">Nezara viridula</name>
    <name type="common">Southern green stink bug</name>
    <name type="synonym">Cimex viridulus</name>
    <dbReference type="NCBI Taxonomy" id="85310"/>
    <lineage>
        <taxon>Eukaryota</taxon>
        <taxon>Metazoa</taxon>
        <taxon>Ecdysozoa</taxon>
        <taxon>Arthropoda</taxon>
        <taxon>Hexapoda</taxon>
        <taxon>Insecta</taxon>
        <taxon>Pterygota</taxon>
        <taxon>Neoptera</taxon>
        <taxon>Paraneoptera</taxon>
        <taxon>Hemiptera</taxon>
        <taxon>Heteroptera</taxon>
        <taxon>Panheteroptera</taxon>
        <taxon>Pentatomomorpha</taxon>
        <taxon>Pentatomoidea</taxon>
        <taxon>Pentatomidae</taxon>
        <taxon>Pentatominae</taxon>
        <taxon>Nezara</taxon>
    </lineage>
</organism>
<evidence type="ECO:0000313" key="2">
    <source>
        <dbReference type="EMBL" id="CAH1397315.1"/>
    </source>
</evidence>
<dbReference type="EMBL" id="OV725079">
    <property type="protein sequence ID" value="CAH1397315.1"/>
    <property type="molecule type" value="Genomic_DNA"/>
</dbReference>